<keyword evidence="3" id="KW-0808">Transferase</keyword>
<name>A0A382FZC2_9ZZZZ</name>
<dbReference type="GO" id="GO:0009089">
    <property type="term" value="P:lysine biosynthetic process via diaminopimelate"/>
    <property type="evidence" value="ECO:0007669"/>
    <property type="project" value="InterPro"/>
</dbReference>
<dbReference type="GO" id="GO:0005829">
    <property type="term" value="C:cytosol"/>
    <property type="evidence" value="ECO:0007669"/>
    <property type="project" value="TreeGrafter"/>
</dbReference>
<evidence type="ECO:0000259" key="9">
    <source>
        <dbReference type="Pfam" id="PF22468"/>
    </source>
</evidence>
<dbReference type="Pfam" id="PF00696">
    <property type="entry name" value="AA_kinase"/>
    <property type="match status" value="1"/>
</dbReference>
<dbReference type="PANTHER" id="PTHR21499:SF59">
    <property type="entry name" value="ASPARTOKINASE"/>
    <property type="match status" value="1"/>
</dbReference>
<evidence type="ECO:0000256" key="3">
    <source>
        <dbReference type="ARBA" id="ARBA00022679"/>
    </source>
</evidence>
<dbReference type="InterPro" id="IPR001048">
    <property type="entry name" value="Asp/Glu/Uridylate_kinase"/>
</dbReference>
<dbReference type="PANTHER" id="PTHR21499">
    <property type="entry name" value="ASPARTATE KINASE"/>
    <property type="match status" value="1"/>
</dbReference>
<dbReference type="PIRSF" id="PIRSF000726">
    <property type="entry name" value="Asp_kin"/>
    <property type="match status" value="1"/>
</dbReference>
<reference evidence="10" key="1">
    <citation type="submission" date="2018-05" db="EMBL/GenBank/DDBJ databases">
        <authorList>
            <person name="Lanie J.A."/>
            <person name="Ng W.-L."/>
            <person name="Kazmierczak K.M."/>
            <person name="Andrzejewski T.M."/>
            <person name="Davidsen T.M."/>
            <person name="Wayne K.J."/>
            <person name="Tettelin H."/>
            <person name="Glass J.I."/>
            <person name="Rusch D."/>
            <person name="Podicherti R."/>
            <person name="Tsui H.-C.T."/>
            <person name="Winkler M.E."/>
        </authorList>
    </citation>
    <scope>NUCLEOTIDE SEQUENCE</scope>
</reference>
<gene>
    <name evidence="10" type="ORF">METZ01_LOCUS220135</name>
</gene>
<dbReference type="Pfam" id="PF22468">
    <property type="entry name" value="ACT_9"/>
    <property type="match status" value="1"/>
</dbReference>
<evidence type="ECO:0000256" key="6">
    <source>
        <dbReference type="ARBA" id="ARBA00022840"/>
    </source>
</evidence>
<dbReference type="InterPro" id="IPR042199">
    <property type="entry name" value="AsparK_Bifunc_asparK/hSer_DH"/>
</dbReference>
<keyword evidence="5" id="KW-0418">Kinase</keyword>
<dbReference type="InterPro" id="IPR001341">
    <property type="entry name" value="Asp_kinase"/>
</dbReference>
<evidence type="ECO:0000256" key="2">
    <source>
        <dbReference type="ARBA" id="ARBA00013059"/>
    </source>
</evidence>
<organism evidence="10">
    <name type="scientific">marine metagenome</name>
    <dbReference type="NCBI Taxonomy" id="408172"/>
    <lineage>
        <taxon>unclassified sequences</taxon>
        <taxon>metagenomes</taxon>
        <taxon>ecological metagenomes</taxon>
    </lineage>
</organism>
<dbReference type="GO" id="GO:0009090">
    <property type="term" value="P:homoserine biosynthetic process"/>
    <property type="evidence" value="ECO:0007669"/>
    <property type="project" value="TreeGrafter"/>
</dbReference>
<dbReference type="NCBIfam" id="TIGR00657">
    <property type="entry name" value="asp_kinases"/>
    <property type="match status" value="1"/>
</dbReference>
<dbReference type="GO" id="GO:0005524">
    <property type="term" value="F:ATP binding"/>
    <property type="evidence" value="ECO:0007669"/>
    <property type="project" value="UniProtKB-KW"/>
</dbReference>
<accession>A0A382FZC2</accession>
<feature type="domain" description="Aspartate/glutamate/uridylate kinase" evidence="8">
    <location>
        <begin position="3"/>
        <end position="280"/>
    </location>
</feature>
<dbReference type="Gene3D" id="3.30.70.260">
    <property type="match status" value="1"/>
</dbReference>
<comment type="catalytic activity">
    <reaction evidence="7">
        <text>L-aspartate + ATP = 4-phospho-L-aspartate + ADP</text>
        <dbReference type="Rhea" id="RHEA:23776"/>
        <dbReference type="ChEBI" id="CHEBI:29991"/>
        <dbReference type="ChEBI" id="CHEBI:30616"/>
        <dbReference type="ChEBI" id="CHEBI:57535"/>
        <dbReference type="ChEBI" id="CHEBI:456216"/>
        <dbReference type="EC" id="2.7.2.4"/>
    </reaction>
</comment>
<dbReference type="SUPFAM" id="SSF53633">
    <property type="entry name" value="Carbamate kinase-like"/>
    <property type="match status" value="1"/>
</dbReference>
<dbReference type="SUPFAM" id="SSF55021">
    <property type="entry name" value="ACT-like"/>
    <property type="match status" value="1"/>
</dbReference>
<dbReference type="Gene3D" id="3.40.1160.10">
    <property type="entry name" value="Acetylglutamate kinase-like"/>
    <property type="match status" value="1"/>
</dbReference>
<evidence type="ECO:0000313" key="10">
    <source>
        <dbReference type="EMBL" id="SVB67281.1"/>
    </source>
</evidence>
<feature type="non-terminal residue" evidence="10">
    <location>
        <position position="352"/>
    </location>
</feature>
<feature type="domain" description="Aspartokinase ACT" evidence="9">
    <location>
        <begin position="314"/>
        <end position="352"/>
    </location>
</feature>
<keyword evidence="6" id="KW-0067">ATP-binding</keyword>
<dbReference type="InterPro" id="IPR045865">
    <property type="entry name" value="ACT-like_dom_sf"/>
</dbReference>
<dbReference type="InterPro" id="IPR036393">
    <property type="entry name" value="AceGlu_kinase-like_sf"/>
</dbReference>
<comment type="similarity">
    <text evidence="1">Belongs to the aspartokinase family.</text>
</comment>
<dbReference type="InterPro" id="IPR054352">
    <property type="entry name" value="ACT_Aspartokinase"/>
</dbReference>
<evidence type="ECO:0000259" key="8">
    <source>
        <dbReference type="Pfam" id="PF00696"/>
    </source>
</evidence>
<dbReference type="Gene3D" id="1.20.120.1320">
    <property type="entry name" value="Aspartokinase, catalytic domain"/>
    <property type="match status" value="1"/>
</dbReference>
<evidence type="ECO:0000256" key="5">
    <source>
        <dbReference type="ARBA" id="ARBA00022777"/>
    </source>
</evidence>
<evidence type="ECO:0000256" key="1">
    <source>
        <dbReference type="ARBA" id="ARBA00010122"/>
    </source>
</evidence>
<protein>
    <recommendedName>
        <fullName evidence="2">aspartate kinase</fullName>
        <ecNumber evidence="2">2.7.2.4</ecNumber>
    </recommendedName>
</protein>
<dbReference type="PROSITE" id="PS00324">
    <property type="entry name" value="ASPARTOKINASE"/>
    <property type="match status" value="1"/>
</dbReference>
<dbReference type="GO" id="GO:0004072">
    <property type="term" value="F:aspartate kinase activity"/>
    <property type="evidence" value="ECO:0007669"/>
    <property type="project" value="UniProtKB-EC"/>
</dbReference>
<evidence type="ECO:0000256" key="7">
    <source>
        <dbReference type="ARBA" id="ARBA00047872"/>
    </source>
</evidence>
<dbReference type="EC" id="2.7.2.4" evidence="2"/>
<dbReference type="InterPro" id="IPR005260">
    <property type="entry name" value="Asp_kin_monofn"/>
</dbReference>
<evidence type="ECO:0000256" key="4">
    <source>
        <dbReference type="ARBA" id="ARBA00022741"/>
    </source>
</evidence>
<dbReference type="InterPro" id="IPR018042">
    <property type="entry name" value="Aspartate_kinase_CS"/>
</dbReference>
<proteinExistence type="inferred from homology"/>
<keyword evidence="4" id="KW-0547">Nucleotide-binding</keyword>
<dbReference type="AlphaFoldDB" id="A0A382FZC2"/>
<sequence length="352" mass="38294">MNILKFGGSSIADAVKIRHVAGIIEDTIKKSELAIVVSAFGGVTDTIKTLAENAAAGKNIDSTFDSLVAKHTECVEKLSIKNEINIRRTLDEYFTQLKSDLLFVAKESHLSSQSLDKVLSYGELLSTKILAEYLCQIGIPAEQLDARKVILTDNYFGHAFVHYQQSYSRIRSYFKDRSYMQVITGFLGSTKTGTTTTLGRSGSDYTAAIFGAALNAKIIEIWTDVSGILSADPKIINEAEVVPSLTYEEAMELAHAGAKVIFPPSMIPALYKNIPIVIKNTFEPDHPGTTIAKDRTKTDKNVVGISSLSHVALVRLQGAGMVGMKGLIGRTFSSLANENINIILVSQAFSEH</sequence>
<dbReference type="EMBL" id="UINC01052213">
    <property type="protein sequence ID" value="SVB67281.1"/>
    <property type="molecule type" value="Genomic_DNA"/>
</dbReference>